<dbReference type="GO" id="GO:0016020">
    <property type="term" value="C:membrane"/>
    <property type="evidence" value="ECO:0007669"/>
    <property type="project" value="TreeGrafter"/>
</dbReference>
<dbReference type="AlphaFoldDB" id="A0A3B0S1F0"/>
<reference evidence="3" key="1">
    <citation type="submission" date="2018-06" db="EMBL/GenBank/DDBJ databases">
        <authorList>
            <person name="Zhirakovskaya E."/>
        </authorList>
    </citation>
    <scope>NUCLEOTIDE SEQUENCE</scope>
</reference>
<feature type="transmembrane region" description="Helical" evidence="1">
    <location>
        <begin position="46"/>
        <end position="65"/>
    </location>
</feature>
<protein>
    <submittedName>
        <fullName evidence="3">Fatty acid desaturase</fullName>
    </submittedName>
</protein>
<dbReference type="InterPro" id="IPR012171">
    <property type="entry name" value="Fatty_acid_desaturase"/>
</dbReference>
<dbReference type="GO" id="GO:0016717">
    <property type="term" value="F:oxidoreductase activity, acting on paired donors, with oxidation of a pair of donors resulting in the reduction of molecular oxygen to two molecules of water"/>
    <property type="evidence" value="ECO:0007669"/>
    <property type="project" value="TreeGrafter"/>
</dbReference>
<dbReference type="PANTHER" id="PTHR19353:SF73">
    <property type="entry name" value="FATTY ACID DESATURASE"/>
    <property type="match status" value="1"/>
</dbReference>
<name>A0A3B0S1F0_9ZZZZ</name>
<dbReference type="GO" id="GO:0006629">
    <property type="term" value="P:lipid metabolic process"/>
    <property type="evidence" value="ECO:0007669"/>
    <property type="project" value="InterPro"/>
</dbReference>
<dbReference type="PANTHER" id="PTHR19353">
    <property type="entry name" value="FATTY ACID DESATURASE 2"/>
    <property type="match status" value="1"/>
</dbReference>
<proteinExistence type="predicted"/>
<dbReference type="Pfam" id="PF00487">
    <property type="entry name" value="FA_desaturase"/>
    <property type="match status" value="1"/>
</dbReference>
<feature type="transmembrane region" description="Helical" evidence="1">
    <location>
        <begin position="174"/>
        <end position="195"/>
    </location>
</feature>
<evidence type="ECO:0000313" key="3">
    <source>
        <dbReference type="EMBL" id="VAV99730.1"/>
    </source>
</evidence>
<dbReference type="EMBL" id="UOEG01000197">
    <property type="protein sequence ID" value="VAV99730.1"/>
    <property type="molecule type" value="Genomic_DNA"/>
</dbReference>
<organism evidence="3">
    <name type="scientific">hydrothermal vent metagenome</name>
    <dbReference type="NCBI Taxonomy" id="652676"/>
    <lineage>
        <taxon>unclassified sequences</taxon>
        <taxon>metagenomes</taxon>
        <taxon>ecological metagenomes</taxon>
    </lineage>
</organism>
<dbReference type="CDD" id="cd03507">
    <property type="entry name" value="Delta12-FADS-like"/>
    <property type="match status" value="1"/>
</dbReference>
<keyword evidence="1" id="KW-0812">Transmembrane</keyword>
<evidence type="ECO:0000259" key="2">
    <source>
        <dbReference type="Pfam" id="PF00487"/>
    </source>
</evidence>
<keyword evidence="1" id="KW-1133">Transmembrane helix</keyword>
<accession>A0A3B0S1F0</accession>
<feature type="domain" description="Fatty acid desaturase" evidence="2">
    <location>
        <begin position="52"/>
        <end position="299"/>
    </location>
</feature>
<evidence type="ECO:0000256" key="1">
    <source>
        <dbReference type="SAM" id="Phobius"/>
    </source>
</evidence>
<feature type="transmembrane region" description="Helical" evidence="1">
    <location>
        <begin position="21"/>
        <end position="40"/>
    </location>
</feature>
<feature type="transmembrane region" description="Helical" evidence="1">
    <location>
        <begin position="143"/>
        <end position="162"/>
    </location>
</feature>
<feature type="transmembrane region" description="Helical" evidence="1">
    <location>
        <begin position="77"/>
        <end position="97"/>
    </location>
</feature>
<dbReference type="InterPro" id="IPR005804">
    <property type="entry name" value="FA_desaturase_dom"/>
</dbReference>
<sequence>MQTITIRDFTKPYARKSDAMGALSLVATFTVYFIALGLAGLYAAQLYISIPLVVILAFAMVRLYVLQHDCGHDSLFATRWLNTVAGYALSVFSLTPYRVMQYNHNQHHAYLGNLEHRETTEIFTMTLREWNAAPLRKRLSYRLYRNPFIMLSLGGIVTYFFVYRWPRNTLSTGGALGVLAHNLMLAGFVGLLYLTLGWAGVAVWLASGVLAGVIGVFLVYLQHNFEDTYWGRKPDLDFRKATLVGSSSLDLGHWWDIGTGNIAYHDLHHYNPGIPSYNLRRCQRDLPEVLKMHDVIRWPQALGSFRLRLWDEEREKLVPFPKHRLTSNNHPENVIGAAIK</sequence>
<feature type="transmembrane region" description="Helical" evidence="1">
    <location>
        <begin position="201"/>
        <end position="221"/>
    </location>
</feature>
<keyword evidence="1" id="KW-0472">Membrane</keyword>
<gene>
    <name evidence="3" type="ORF">MNBD_ALPHA07-65</name>
</gene>